<dbReference type="AlphaFoldDB" id="A0ABD1P2K3"/>
<dbReference type="Proteomes" id="UP001604277">
    <property type="component" value="Unassembled WGS sequence"/>
</dbReference>
<sequence length="103" mass="10740">MAGRGGVQQLRSGVSGKMNAVVGPETQELLRPETRVIGHGEGSGVSGLMGGGSGVKWLGWENLGHQNLGNLGRVKAGEVSGGIGVCFCFFFGYVAPCHVFHWI</sequence>
<dbReference type="EMBL" id="JBFOLJ010000032">
    <property type="protein sequence ID" value="KAL2458090.1"/>
    <property type="molecule type" value="Genomic_DNA"/>
</dbReference>
<reference evidence="2" key="1">
    <citation type="submission" date="2024-07" db="EMBL/GenBank/DDBJ databases">
        <title>Two chromosome-level genome assemblies of Korean endemic species Abeliophyllum distichum and Forsythia ovata (Oleaceae).</title>
        <authorList>
            <person name="Jang H."/>
        </authorList>
    </citation>
    <scope>NUCLEOTIDE SEQUENCE [LARGE SCALE GENOMIC DNA]</scope>
</reference>
<evidence type="ECO:0000313" key="1">
    <source>
        <dbReference type="EMBL" id="KAL2458090.1"/>
    </source>
</evidence>
<proteinExistence type="predicted"/>
<keyword evidence="2" id="KW-1185">Reference proteome</keyword>
<name>A0ABD1P2K3_9LAMI</name>
<organism evidence="1 2">
    <name type="scientific">Forsythia ovata</name>
    <dbReference type="NCBI Taxonomy" id="205694"/>
    <lineage>
        <taxon>Eukaryota</taxon>
        <taxon>Viridiplantae</taxon>
        <taxon>Streptophyta</taxon>
        <taxon>Embryophyta</taxon>
        <taxon>Tracheophyta</taxon>
        <taxon>Spermatophyta</taxon>
        <taxon>Magnoliopsida</taxon>
        <taxon>eudicotyledons</taxon>
        <taxon>Gunneridae</taxon>
        <taxon>Pentapetalae</taxon>
        <taxon>asterids</taxon>
        <taxon>lamiids</taxon>
        <taxon>Lamiales</taxon>
        <taxon>Oleaceae</taxon>
        <taxon>Forsythieae</taxon>
        <taxon>Forsythia</taxon>
    </lineage>
</organism>
<protein>
    <submittedName>
        <fullName evidence="1">Uncharacterized protein</fullName>
    </submittedName>
</protein>
<evidence type="ECO:0000313" key="2">
    <source>
        <dbReference type="Proteomes" id="UP001604277"/>
    </source>
</evidence>
<gene>
    <name evidence="1" type="ORF">Fot_55948</name>
</gene>
<comment type="caution">
    <text evidence="1">The sequence shown here is derived from an EMBL/GenBank/DDBJ whole genome shotgun (WGS) entry which is preliminary data.</text>
</comment>
<accession>A0ABD1P2K3</accession>